<dbReference type="STRING" id="411461.DORFOR_00425"/>
<reference evidence="2 3" key="1">
    <citation type="submission" date="2007-10" db="EMBL/GenBank/DDBJ databases">
        <title>Draft genome sequence of Dorea formicigenerans(ATCC 27755).</title>
        <authorList>
            <person name="Sudarsanam P."/>
            <person name="Ley R."/>
            <person name="Guruge J."/>
            <person name="Turnbaugh P.J."/>
            <person name="Mahowald M."/>
            <person name="Liep D."/>
            <person name="Gordon J."/>
        </authorList>
    </citation>
    <scope>NUCLEOTIDE SEQUENCE [LARGE SCALE GENOMIC DNA]</scope>
    <source>
        <strain evidence="2 3">ATCC 27755</strain>
    </source>
</reference>
<keyword evidence="1" id="KW-1133">Transmembrane helix</keyword>
<name>B0G2G1_9FIRM</name>
<accession>B0G2G1</accession>
<evidence type="ECO:0000313" key="2">
    <source>
        <dbReference type="EMBL" id="EDR48300.1"/>
    </source>
</evidence>
<keyword evidence="1" id="KW-0812">Transmembrane</keyword>
<dbReference type="PaxDb" id="411461-DORFOR_00425"/>
<keyword evidence="1" id="KW-0472">Membrane</keyword>
<proteinExistence type="predicted"/>
<dbReference type="EMBL" id="AAXA02000007">
    <property type="protein sequence ID" value="EDR48300.1"/>
    <property type="molecule type" value="Genomic_DNA"/>
</dbReference>
<organism evidence="2 3">
    <name type="scientific">Dorea formicigenerans ATCC 27755</name>
    <dbReference type="NCBI Taxonomy" id="411461"/>
    <lineage>
        <taxon>Bacteria</taxon>
        <taxon>Bacillati</taxon>
        <taxon>Bacillota</taxon>
        <taxon>Clostridia</taxon>
        <taxon>Lachnospirales</taxon>
        <taxon>Lachnospiraceae</taxon>
        <taxon>Dorea</taxon>
    </lineage>
</organism>
<gene>
    <name evidence="2" type="ORF">DORFOR_00425</name>
</gene>
<evidence type="ECO:0000256" key="1">
    <source>
        <dbReference type="SAM" id="Phobius"/>
    </source>
</evidence>
<comment type="caution">
    <text evidence="2">The sequence shown here is derived from an EMBL/GenBank/DDBJ whole genome shotgun (WGS) entry which is preliminary data.</text>
</comment>
<feature type="transmembrane region" description="Helical" evidence="1">
    <location>
        <begin position="20"/>
        <end position="44"/>
    </location>
</feature>
<reference evidence="2 3" key="2">
    <citation type="submission" date="2007-10" db="EMBL/GenBank/DDBJ databases">
        <authorList>
            <person name="Fulton L."/>
            <person name="Clifton S."/>
            <person name="Fulton B."/>
            <person name="Xu J."/>
            <person name="Minx P."/>
            <person name="Pepin K.H."/>
            <person name="Johnson M."/>
            <person name="Thiruvilangam P."/>
            <person name="Bhonagiri V."/>
            <person name="Nash W.E."/>
            <person name="Wang C."/>
            <person name="Mardis E.R."/>
            <person name="Wilson R.K."/>
        </authorList>
    </citation>
    <scope>NUCLEOTIDE SEQUENCE [LARGE SCALE GENOMIC DNA]</scope>
    <source>
        <strain evidence="2 3">ATCC 27755</strain>
    </source>
</reference>
<dbReference type="AlphaFoldDB" id="B0G2G1"/>
<dbReference type="Proteomes" id="UP000005359">
    <property type="component" value="Unassembled WGS sequence"/>
</dbReference>
<evidence type="ECO:0000313" key="3">
    <source>
        <dbReference type="Proteomes" id="UP000005359"/>
    </source>
</evidence>
<sequence>MHLLFKNLMKLNVVRNTDDILELFIFTFGIDFSLLINLELTVMLKSDILYMIL</sequence>
<protein>
    <submittedName>
        <fullName evidence="2">Uncharacterized protein</fullName>
    </submittedName>
</protein>